<dbReference type="RefSeq" id="WP_091837294.1">
    <property type="nucleotide sequence ID" value="NZ_FPAA01000007.1"/>
</dbReference>
<dbReference type="PANTHER" id="PTHR47197">
    <property type="entry name" value="PROTEIN NIRF"/>
    <property type="match status" value="1"/>
</dbReference>
<dbReference type="AlphaFoldDB" id="A0A1I6SIQ3"/>
<evidence type="ECO:0000313" key="1">
    <source>
        <dbReference type="EMBL" id="SFS76842.1"/>
    </source>
</evidence>
<dbReference type="EMBL" id="FPAA01000007">
    <property type="protein sequence ID" value="SFS76842.1"/>
    <property type="molecule type" value="Genomic_DNA"/>
</dbReference>
<proteinExistence type="predicted"/>
<name>A0A1I6SIQ3_9BACL</name>
<dbReference type="NCBIfam" id="TIGR02276">
    <property type="entry name" value="beta_rpt_yvtn"/>
    <property type="match status" value="2"/>
</dbReference>
<keyword evidence="2" id="KW-1185">Reference proteome</keyword>
<dbReference type="SUPFAM" id="SSF50974">
    <property type="entry name" value="Nitrous oxide reductase, N-terminal domain"/>
    <property type="match status" value="1"/>
</dbReference>
<evidence type="ECO:0000313" key="2">
    <source>
        <dbReference type="Proteomes" id="UP000198660"/>
    </source>
</evidence>
<accession>A0A1I6SIQ3</accession>
<dbReference type="Proteomes" id="UP000198660">
    <property type="component" value="Unassembled WGS sequence"/>
</dbReference>
<dbReference type="OrthoDB" id="9770071at2"/>
<dbReference type="InterPro" id="IPR015943">
    <property type="entry name" value="WD40/YVTN_repeat-like_dom_sf"/>
</dbReference>
<dbReference type="Gene3D" id="2.130.10.10">
    <property type="entry name" value="YVTN repeat-like/Quinoprotein amine dehydrogenase"/>
    <property type="match status" value="3"/>
</dbReference>
<dbReference type="InterPro" id="IPR011045">
    <property type="entry name" value="N2O_reductase_N"/>
</dbReference>
<dbReference type="PANTHER" id="PTHR47197:SF3">
    <property type="entry name" value="DIHYDRO-HEME D1 DEHYDROGENASE"/>
    <property type="match status" value="1"/>
</dbReference>
<sequence length="332" mass="35331">MKIKRPFIRKIRPLAYVGNHDASTISVISIRFNRVITTFSSGGEQPLGVTVARVLRRGVFLYVANASTNNVAVFNIQNNRQVASIPTGENPVYVAIGRVPGVGIRGFVTNFESSSVTVFDPLTNNVIGPPIPVGKGPEGIALNPTGTKAFVPNLSDGTVSVINTRRREVADTIQVGEQPVLLAICSIPSQRAPQAYVANFGSNSVTQINTRTNATVGRPIPVGRGPIGVTCLPNGERVYVANGGSLSGNQDESNHTVSVVSTRLRRVVKTITVGENPEALAATCDGRWVYVPNRVSNTVSVIATRNNRVVKTIPVGKGPRGVAITPYCSVRK</sequence>
<dbReference type="InterPro" id="IPR011964">
    <property type="entry name" value="YVTN_b-propeller_repeat"/>
</dbReference>
<reference evidence="2" key="1">
    <citation type="submission" date="2016-10" db="EMBL/GenBank/DDBJ databases">
        <authorList>
            <person name="Varghese N."/>
            <person name="Submissions S."/>
        </authorList>
    </citation>
    <scope>NUCLEOTIDE SEQUENCE [LARGE SCALE GENOMIC DNA]</scope>
    <source>
        <strain evidence="2">DSM 45789</strain>
    </source>
</reference>
<protein>
    <submittedName>
        <fullName evidence="1">40-residue YVTN family beta-propeller repeat-containing protein</fullName>
    </submittedName>
</protein>
<gene>
    <name evidence="1" type="ORF">SAMN05444972_107124</name>
</gene>
<organism evidence="1 2">
    <name type="scientific">Marininema halotolerans</name>
    <dbReference type="NCBI Taxonomy" id="1155944"/>
    <lineage>
        <taxon>Bacteria</taxon>
        <taxon>Bacillati</taxon>
        <taxon>Bacillota</taxon>
        <taxon>Bacilli</taxon>
        <taxon>Bacillales</taxon>
        <taxon>Thermoactinomycetaceae</taxon>
        <taxon>Marininema</taxon>
    </lineage>
</organism>
<dbReference type="InterPro" id="IPR051200">
    <property type="entry name" value="Host-pathogen_enzymatic-act"/>
</dbReference>